<dbReference type="InterPro" id="IPR006171">
    <property type="entry name" value="TOPRIM_dom"/>
</dbReference>
<feature type="domain" description="Toprim" evidence="2">
    <location>
        <begin position="210"/>
        <end position="304"/>
    </location>
</feature>
<dbReference type="Proteomes" id="UP000589984">
    <property type="component" value="Unassembled WGS sequence"/>
</dbReference>
<protein>
    <submittedName>
        <fullName evidence="3">Topoisomerase</fullName>
    </submittedName>
</protein>
<accession>A0A7Y6RB93</accession>
<feature type="coiled-coil region" evidence="1">
    <location>
        <begin position="98"/>
        <end position="125"/>
    </location>
</feature>
<keyword evidence="1" id="KW-0175">Coiled coil</keyword>
<dbReference type="InterPro" id="IPR034154">
    <property type="entry name" value="TOPRIM_DnaG/twinkle"/>
</dbReference>
<dbReference type="RefSeq" id="WP_176302830.1">
    <property type="nucleotide sequence ID" value="NZ_JABWCV010000005.1"/>
</dbReference>
<keyword evidence="3" id="KW-0413">Isomerase</keyword>
<organism evidence="3 4">
    <name type="scientific">Vreelandella maris</name>
    <dbReference type="NCBI Taxonomy" id="2729617"/>
    <lineage>
        <taxon>Bacteria</taxon>
        <taxon>Pseudomonadati</taxon>
        <taxon>Pseudomonadota</taxon>
        <taxon>Gammaproteobacteria</taxon>
        <taxon>Oceanospirillales</taxon>
        <taxon>Halomonadaceae</taxon>
        <taxon>Vreelandella</taxon>
    </lineage>
</organism>
<gene>
    <name evidence="3" type="ORF">HUO07_06185</name>
</gene>
<dbReference type="AlphaFoldDB" id="A0A7Y6RB93"/>
<reference evidence="3 4" key="1">
    <citation type="submission" date="2020-06" db="EMBL/GenBank/DDBJ databases">
        <title>Halomonas sp. QX-1 draft genome sequence.</title>
        <authorList>
            <person name="Qiu X."/>
        </authorList>
    </citation>
    <scope>NUCLEOTIDE SEQUENCE [LARGE SCALE GENOMIC DNA]</scope>
    <source>
        <strain evidence="3 4">QX-1</strain>
    </source>
</reference>
<dbReference type="EMBL" id="JABWCV010000005">
    <property type="protein sequence ID" value="NVF13759.1"/>
    <property type="molecule type" value="Genomic_DNA"/>
</dbReference>
<evidence type="ECO:0000256" key="1">
    <source>
        <dbReference type="SAM" id="Coils"/>
    </source>
</evidence>
<evidence type="ECO:0000313" key="3">
    <source>
        <dbReference type="EMBL" id="NVF13759.1"/>
    </source>
</evidence>
<dbReference type="Pfam" id="PF13362">
    <property type="entry name" value="Toprim_3"/>
    <property type="match status" value="1"/>
</dbReference>
<dbReference type="GO" id="GO:0016853">
    <property type="term" value="F:isomerase activity"/>
    <property type="evidence" value="ECO:0007669"/>
    <property type="project" value="UniProtKB-KW"/>
</dbReference>
<sequence length="312" mass="34276">MYNTIKTPNRSQAEYESIIEMPSHFSIEAAAEQAARELYGASRYTGKGQWRRFTPEGASSQSGYIGLLGDSTAVVGDWRETQRLVVLVDSDDDDITRSEKRQQARMEAQRQRDKWEAERLAKQAETARQAHQWWASAKPADPLHPYLVKKQLRPYGLRQRGNALLVPLFVDGELINLERIFPDGAKRPLPGGRVKGAASLVGRIAGAERVLVAEGWATGAALYASTGCPVVIARNAANLEPVARRLRQRLPEDVTLTIAADDDRFTEGNPGMNKARIASLAIGGKLLTPTFCGRCELCTDFADVALCRKGAA</sequence>
<proteinExistence type="predicted"/>
<dbReference type="CDD" id="cd01029">
    <property type="entry name" value="TOPRIM_primases"/>
    <property type="match status" value="1"/>
</dbReference>
<name>A0A7Y6RB93_9GAMM</name>
<evidence type="ECO:0000313" key="4">
    <source>
        <dbReference type="Proteomes" id="UP000589984"/>
    </source>
</evidence>
<keyword evidence="4" id="KW-1185">Reference proteome</keyword>
<evidence type="ECO:0000259" key="2">
    <source>
        <dbReference type="Pfam" id="PF13362"/>
    </source>
</evidence>
<comment type="caution">
    <text evidence="3">The sequence shown here is derived from an EMBL/GenBank/DDBJ whole genome shotgun (WGS) entry which is preliminary data.</text>
</comment>